<protein>
    <submittedName>
        <fullName evidence="1">Uncharacterized protein</fullName>
    </submittedName>
</protein>
<comment type="caution">
    <text evidence="1">The sequence shown here is derived from an EMBL/GenBank/DDBJ whole genome shotgun (WGS) entry which is preliminary data.</text>
</comment>
<dbReference type="RefSeq" id="WP_262430939.1">
    <property type="nucleotide sequence ID" value="NZ_JACRTG010000034.1"/>
</dbReference>
<dbReference type="AlphaFoldDB" id="A0A926ILE4"/>
<dbReference type="Proteomes" id="UP000601171">
    <property type="component" value="Unassembled WGS sequence"/>
</dbReference>
<proteinExistence type="predicted"/>
<reference evidence="1" key="1">
    <citation type="submission" date="2020-08" db="EMBL/GenBank/DDBJ databases">
        <title>Genome public.</title>
        <authorList>
            <person name="Liu C."/>
            <person name="Sun Q."/>
        </authorList>
    </citation>
    <scope>NUCLEOTIDE SEQUENCE</scope>
    <source>
        <strain evidence="1">BX21</strain>
    </source>
</reference>
<keyword evidence="2" id="KW-1185">Reference proteome</keyword>
<dbReference type="EMBL" id="JACRTG010000034">
    <property type="protein sequence ID" value="MBC8589471.1"/>
    <property type="molecule type" value="Genomic_DNA"/>
</dbReference>
<organism evidence="1 2">
    <name type="scientific">Paratissierella segnis</name>
    <dbReference type="NCBI Taxonomy" id="2763679"/>
    <lineage>
        <taxon>Bacteria</taxon>
        <taxon>Bacillati</taxon>
        <taxon>Bacillota</taxon>
        <taxon>Tissierellia</taxon>
        <taxon>Tissierellales</taxon>
        <taxon>Tissierellaceae</taxon>
        <taxon>Paratissierella</taxon>
    </lineage>
</organism>
<sequence length="176" mass="20264">MFKNSRKLLSIILILILFLSIENVYAAEINSEEIDVAYVQGFNIELGVSEFFKNFIDDFLKNEDRASIFNNSEQDVKIEYLNIIRKLYNNNNYKAIQDLIINKKLNLSFTIIENNKMSIGSNTVHNRAYHYADDNQNISQPREWATEMTGTYSYDSSTNKAISASKPSIKLIAPNM</sequence>
<name>A0A926ILE4_9FIRM</name>
<accession>A0A926ILE4</accession>
<evidence type="ECO:0000313" key="2">
    <source>
        <dbReference type="Proteomes" id="UP000601171"/>
    </source>
</evidence>
<gene>
    <name evidence="1" type="ORF">H8707_14745</name>
</gene>
<evidence type="ECO:0000313" key="1">
    <source>
        <dbReference type="EMBL" id="MBC8589471.1"/>
    </source>
</evidence>